<accession>A0A3M0JPJ9</accession>
<organism evidence="2 3">
    <name type="scientific">Hirundo rustica rustica</name>
    <dbReference type="NCBI Taxonomy" id="333673"/>
    <lineage>
        <taxon>Eukaryota</taxon>
        <taxon>Metazoa</taxon>
        <taxon>Chordata</taxon>
        <taxon>Craniata</taxon>
        <taxon>Vertebrata</taxon>
        <taxon>Euteleostomi</taxon>
        <taxon>Archelosauria</taxon>
        <taxon>Archosauria</taxon>
        <taxon>Dinosauria</taxon>
        <taxon>Saurischia</taxon>
        <taxon>Theropoda</taxon>
        <taxon>Coelurosauria</taxon>
        <taxon>Aves</taxon>
        <taxon>Neognathae</taxon>
        <taxon>Neoaves</taxon>
        <taxon>Telluraves</taxon>
        <taxon>Australaves</taxon>
        <taxon>Passeriformes</taxon>
        <taxon>Sylvioidea</taxon>
        <taxon>Hirundinidae</taxon>
        <taxon>Hirundo</taxon>
    </lineage>
</organism>
<gene>
    <name evidence="2" type="ORF">DUI87_20096</name>
</gene>
<feature type="compositionally biased region" description="Basic and acidic residues" evidence="1">
    <location>
        <begin position="96"/>
        <end position="106"/>
    </location>
</feature>
<proteinExistence type="predicted"/>
<feature type="region of interest" description="Disordered" evidence="1">
    <location>
        <begin position="82"/>
        <end position="106"/>
    </location>
</feature>
<sequence length="106" mass="11869">MVQSWEEQPRALRAVQPFRAIQLGEMGREELSDIQQGQMEVLHLGRSNSEHLYRLGADLLESSSVGKDLGVLVDNELSLSQQCPGGQGSQWNPGVHQEEQCQQVRE</sequence>
<evidence type="ECO:0000256" key="1">
    <source>
        <dbReference type="SAM" id="MobiDB-lite"/>
    </source>
</evidence>
<name>A0A3M0JPJ9_HIRRU</name>
<evidence type="ECO:0000313" key="3">
    <source>
        <dbReference type="Proteomes" id="UP000269221"/>
    </source>
</evidence>
<comment type="caution">
    <text evidence="2">The sequence shown here is derived from an EMBL/GenBank/DDBJ whole genome shotgun (WGS) entry which is preliminary data.</text>
</comment>
<dbReference type="OrthoDB" id="10492811at2759"/>
<reference evidence="2 3" key="1">
    <citation type="submission" date="2018-07" db="EMBL/GenBank/DDBJ databases">
        <title>A high quality draft genome assembly of the barn swallow (H. rustica rustica).</title>
        <authorList>
            <person name="Formenti G."/>
            <person name="Chiara M."/>
            <person name="Poveda L."/>
            <person name="Francoijs K.-J."/>
            <person name="Bonisoli-Alquati A."/>
            <person name="Canova L."/>
            <person name="Gianfranceschi L."/>
            <person name="Horner D.S."/>
            <person name="Saino N."/>
        </authorList>
    </citation>
    <scope>NUCLEOTIDE SEQUENCE [LARGE SCALE GENOMIC DNA]</scope>
    <source>
        <strain evidence="2">Chelidonia</strain>
        <tissue evidence="2">Blood</tissue>
    </source>
</reference>
<feature type="compositionally biased region" description="Polar residues" evidence="1">
    <location>
        <begin position="82"/>
        <end position="92"/>
    </location>
</feature>
<dbReference type="AlphaFoldDB" id="A0A3M0JPJ9"/>
<dbReference type="Proteomes" id="UP000269221">
    <property type="component" value="Unassembled WGS sequence"/>
</dbReference>
<evidence type="ECO:0000313" key="2">
    <source>
        <dbReference type="EMBL" id="RMC02903.1"/>
    </source>
</evidence>
<dbReference type="EMBL" id="QRBI01000131">
    <property type="protein sequence ID" value="RMC02903.1"/>
    <property type="molecule type" value="Genomic_DNA"/>
</dbReference>
<dbReference type="STRING" id="333673.A0A3M0JPJ9"/>
<keyword evidence="3" id="KW-1185">Reference proteome</keyword>
<protein>
    <submittedName>
        <fullName evidence="2">Uncharacterized protein</fullName>
    </submittedName>
</protein>